<dbReference type="InterPro" id="IPR040632">
    <property type="entry name" value="Sulfotransfer_4"/>
</dbReference>
<comment type="caution">
    <text evidence="1">The sequence shown here is derived from an EMBL/GenBank/DDBJ whole genome shotgun (WGS) entry which is preliminary data.</text>
</comment>
<name>A0A6V8H1U9_TALPI</name>
<dbReference type="Pfam" id="PF17784">
    <property type="entry name" value="Sulfotransfer_4"/>
    <property type="match status" value="1"/>
</dbReference>
<accession>A0A6V8H1U9</accession>
<evidence type="ECO:0000313" key="1">
    <source>
        <dbReference type="EMBL" id="GAM34806.1"/>
    </source>
</evidence>
<protein>
    <submittedName>
        <fullName evidence="1">NAD-dependent epimerase/dehydratase</fullName>
    </submittedName>
</protein>
<dbReference type="Proteomes" id="UP000053095">
    <property type="component" value="Unassembled WGS sequence"/>
</dbReference>
<dbReference type="EMBL" id="DF933811">
    <property type="protein sequence ID" value="GAM34806.1"/>
    <property type="molecule type" value="Genomic_DNA"/>
</dbReference>
<gene>
    <name evidence="1" type="ORF">TCE0_015r02622</name>
</gene>
<organism evidence="1 2">
    <name type="scientific">Talaromyces pinophilus</name>
    <name type="common">Penicillium pinophilum</name>
    <dbReference type="NCBI Taxonomy" id="128442"/>
    <lineage>
        <taxon>Eukaryota</taxon>
        <taxon>Fungi</taxon>
        <taxon>Dikarya</taxon>
        <taxon>Ascomycota</taxon>
        <taxon>Pezizomycotina</taxon>
        <taxon>Eurotiomycetes</taxon>
        <taxon>Eurotiomycetidae</taxon>
        <taxon>Eurotiales</taxon>
        <taxon>Trichocomaceae</taxon>
        <taxon>Talaromyces</taxon>
        <taxon>Talaromyces sect. Talaromyces</taxon>
    </lineage>
</organism>
<dbReference type="PANTHER" id="PTHR36978">
    <property type="entry name" value="P-LOOP CONTAINING NUCLEOTIDE TRIPHOSPHATE HYDROLASE"/>
    <property type="match status" value="1"/>
</dbReference>
<keyword evidence="2" id="KW-1185">Reference proteome</keyword>
<proteinExistence type="predicted"/>
<dbReference type="PANTHER" id="PTHR36978:SF4">
    <property type="entry name" value="P-LOOP CONTAINING NUCLEOSIDE TRIPHOSPHATE HYDROLASE PROTEIN"/>
    <property type="match status" value="1"/>
</dbReference>
<dbReference type="InterPro" id="IPR027417">
    <property type="entry name" value="P-loop_NTPase"/>
</dbReference>
<dbReference type="AlphaFoldDB" id="A0A6V8H1U9"/>
<evidence type="ECO:0000313" key="2">
    <source>
        <dbReference type="Proteomes" id="UP000053095"/>
    </source>
</evidence>
<sequence length="444" mass="50874">MAGQAKNYEVSSMESFLPWKHESKKGSREVPMKVLCLGFPRTGTISLKKALERLGYGKCYHMSEWAIHPEHTDFWSRAVAAKYENGPKISKKEWDSILSSYQSGADIPFSEFSSELLEIYPNTKVILTNKLPDALWKSWSKAASFSQHPPWYLTALNFLLDPFSRSAESRRRGVMHRLLKNKFDGKPLDEQTVKRVFQEHYDHVRSLVPKERLLEYRIEEGWGPLCGFLGEDVPEDEEFPKGNSSEDFQNAVRLIWKIQTVFNLGRGMLVVGGVWVSWRYLVRAGFSWEWLKGVVDQKFAATKGCQPPKKWNSKWRLGLDMLLEAFQYERKKNILQFFLEIVAENGYIFEQNLLFARSIDTIDPENIEAILSTQFEVLRFYPSVPVNSRAAIRTTTEGGPKAATPSRSARAKQSATCTPCTVERTFTALTQMPFVLSGGKIRPF</sequence>
<dbReference type="SUPFAM" id="SSF52540">
    <property type="entry name" value="P-loop containing nucleoside triphosphate hydrolases"/>
    <property type="match status" value="1"/>
</dbReference>
<reference evidence="2" key="1">
    <citation type="journal article" date="2015" name="Genome Announc.">
        <title>Draft genome sequence of Talaromyces cellulolyticus strain Y-94, a source of lignocellulosic biomass-degrading enzymes.</title>
        <authorList>
            <person name="Fujii T."/>
            <person name="Koike H."/>
            <person name="Sawayama S."/>
            <person name="Yano S."/>
            <person name="Inoue H."/>
        </authorList>
    </citation>
    <scope>NUCLEOTIDE SEQUENCE [LARGE SCALE GENOMIC DNA]</scope>
    <source>
        <strain evidence="2">Y-94</strain>
    </source>
</reference>
<dbReference type="Gene3D" id="3.40.50.300">
    <property type="entry name" value="P-loop containing nucleotide triphosphate hydrolases"/>
    <property type="match status" value="1"/>
</dbReference>